<dbReference type="KEGG" id="cbd:CBUD_1451"/>
<dbReference type="CDD" id="cd06138">
    <property type="entry name" value="ExoI_N"/>
    <property type="match status" value="1"/>
</dbReference>
<evidence type="ECO:0000256" key="3">
    <source>
        <dbReference type="PIRNR" id="PIRNR000977"/>
    </source>
</evidence>
<evidence type="ECO:0000256" key="4">
    <source>
        <dbReference type="PIRSR" id="PIRSR000977-1"/>
    </source>
</evidence>
<dbReference type="GO" id="GO:0003677">
    <property type="term" value="F:DNA binding"/>
    <property type="evidence" value="ECO:0007669"/>
    <property type="project" value="UniProtKB-KW"/>
</dbReference>
<dbReference type="HOGENOM" id="CLU_043508_1_1_6"/>
<dbReference type="InterPro" id="IPR036397">
    <property type="entry name" value="RNaseH_sf"/>
</dbReference>
<dbReference type="InterPro" id="IPR058561">
    <property type="entry name" value="Exonuc_1_C"/>
</dbReference>
<sequence length="458" mass="53364">MSNHRKTYLFYDLETTGLNKCFDQIIQFAAIRTDEALNELNRHEILIRLNPDVIPSPEAMIIHRFSIDQMLSGKAEIEAIREIHQLVNTPGTISVGYNTLGFDDEFLRFSFYRNLLPPYTHQYDNFCGRMDLYPLTILYYLFKPNALNWPDPFDLKLENLSKANQLAEGQAHNAMVDVEASVALAKLLMNQEAMWRYVIGYFDKKTETQRLSQLPIGIQSTFGSHHEGVLIQGVFGAQLAYQAPVICLGQHNHYKNQCLWLRLDREELLSTTVDSIPQTTYAIRKKMGEQPIVLPASDHYLRLSEERLQLATESKKWLESHSQLFHHICDYYQNFTYPKVPNLDPDAALYEVGFPTPYEDFLSQRFHLAPPAEKEKIALEFPNPIRRNQAFRLIERHYPDYLPAETQARSLGLCDYRGERRLTRETAFNQIESLKQEKSLDQEQLRLLDELDHYLRLS</sequence>
<dbReference type="AlphaFoldDB" id="A9KGF6"/>
<keyword evidence="3" id="KW-0227">DNA damage</keyword>
<dbReference type="PROSITE" id="PS51784">
    <property type="entry name" value="EXOI_SH3"/>
    <property type="match status" value="1"/>
</dbReference>
<keyword evidence="5" id="KW-0460">Magnesium</keyword>
<dbReference type="EMBL" id="CP000733">
    <property type="protein sequence ID" value="ABS76742.1"/>
    <property type="molecule type" value="Genomic_DNA"/>
</dbReference>
<evidence type="ECO:0000256" key="1">
    <source>
        <dbReference type="ARBA" id="ARBA00022722"/>
    </source>
</evidence>
<dbReference type="InterPro" id="IPR023607">
    <property type="entry name" value="Exodeoxyribonuclease_I"/>
</dbReference>
<evidence type="ECO:0000256" key="5">
    <source>
        <dbReference type="PIRSR" id="PIRSR000977-2"/>
    </source>
</evidence>
<feature type="binding site" evidence="5">
    <location>
        <position position="177"/>
    </location>
    <ligand>
        <name>Mg(2+)</name>
        <dbReference type="ChEBI" id="CHEBI:18420"/>
        <label>2</label>
    </ligand>
</feature>
<keyword evidence="2 3" id="KW-0269">Exonuclease</keyword>
<comment type="cofactor">
    <cofactor evidence="5">
        <name>Mg(2+)</name>
        <dbReference type="ChEBI" id="CHEBI:18420"/>
    </cofactor>
    <text evidence="5">Binds 2 Mg(2+) ions per monomer.</text>
</comment>
<dbReference type="PIRSF" id="PIRSF000977">
    <property type="entry name" value="Exodeoxyribonuclease_I"/>
    <property type="match status" value="1"/>
</dbReference>
<dbReference type="GO" id="GO:0005829">
    <property type="term" value="C:cytosol"/>
    <property type="evidence" value="ECO:0007669"/>
    <property type="project" value="TreeGrafter"/>
</dbReference>
<feature type="binding site" evidence="5">
    <location>
        <position position="12"/>
    </location>
    <ligand>
        <name>Mg(2+)</name>
        <dbReference type="ChEBI" id="CHEBI:18420"/>
        <label>1</label>
    </ligand>
</feature>
<dbReference type="GO" id="GO:0008310">
    <property type="term" value="F:single-stranded DNA 3'-5' DNA exonuclease activity"/>
    <property type="evidence" value="ECO:0007669"/>
    <property type="project" value="UniProtKB-EC"/>
</dbReference>
<dbReference type="InterPro" id="IPR034747">
    <property type="entry name" value="EXOI_SH3"/>
</dbReference>
<dbReference type="GO" id="GO:0045004">
    <property type="term" value="P:DNA replication proofreading"/>
    <property type="evidence" value="ECO:0007669"/>
    <property type="project" value="TreeGrafter"/>
</dbReference>
<evidence type="ECO:0000313" key="9">
    <source>
        <dbReference type="Proteomes" id="UP000008555"/>
    </source>
</evidence>
<proteinExistence type="predicted"/>
<comment type="catalytic activity">
    <reaction evidence="3">
        <text>Exonucleolytic cleavage in the 3'- to 5'-direction to yield nucleoside 5'-phosphates.</text>
        <dbReference type="EC" id="3.1.11.1"/>
    </reaction>
</comment>
<keyword evidence="3 8" id="KW-0378">Hydrolase</keyword>
<dbReference type="GO" id="GO:0046872">
    <property type="term" value="F:metal ion binding"/>
    <property type="evidence" value="ECO:0007669"/>
    <property type="project" value="UniProtKB-KW"/>
</dbReference>
<keyword evidence="5" id="KW-0479">Metal-binding</keyword>
<dbReference type="EC" id="3.1.11.1" evidence="3"/>
<dbReference type="Proteomes" id="UP000008555">
    <property type="component" value="Chromosome"/>
</dbReference>
<dbReference type="Gene3D" id="3.30.420.10">
    <property type="entry name" value="Ribonuclease H-like superfamily/Ribonuclease H"/>
    <property type="match status" value="1"/>
</dbReference>
<evidence type="ECO:0000259" key="6">
    <source>
        <dbReference type="PROSITE" id="PS51784"/>
    </source>
</evidence>
<keyword evidence="3" id="KW-0234">DNA repair</keyword>
<dbReference type="RefSeq" id="WP_011997089.1">
    <property type="nucleotide sequence ID" value="NC_009727.1"/>
</dbReference>
<dbReference type="Gene3D" id="1.20.1280.70">
    <property type="entry name" value="Exonuclease ExoI, domain 3"/>
    <property type="match status" value="1"/>
</dbReference>
<organism evidence="8 9">
    <name type="scientific">Coxiella burnetii (strain Dugway 5J108-111)</name>
    <dbReference type="NCBI Taxonomy" id="434922"/>
    <lineage>
        <taxon>Bacteria</taxon>
        <taxon>Pseudomonadati</taxon>
        <taxon>Pseudomonadota</taxon>
        <taxon>Gammaproteobacteria</taxon>
        <taxon>Legionellales</taxon>
        <taxon>Coxiellaceae</taxon>
        <taxon>Coxiella</taxon>
    </lineage>
</organism>
<name>A9KGF6_COXBN</name>
<dbReference type="PANTHER" id="PTHR30231:SF41">
    <property type="entry name" value="DNA POLYMERASE III SUBUNIT EPSILON"/>
    <property type="match status" value="1"/>
</dbReference>
<feature type="binding site" evidence="4">
    <location>
        <position position="156"/>
    </location>
    <ligand>
        <name>substrate</name>
    </ligand>
</feature>
<feature type="domain" description="ExoI SH3-like" evidence="6">
    <location>
        <begin position="192"/>
        <end position="336"/>
    </location>
</feature>
<dbReference type="Pfam" id="PF00929">
    <property type="entry name" value="RNase_T"/>
    <property type="match status" value="1"/>
</dbReference>
<accession>A9KGF6</accession>
<feature type="binding site" evidence="5">
    <location>
        <position position="14"/>
    </location>
    <ligand>
        <name>Mg(2+)</name>
        <dbReference type="ChEBI" id="CHEBI:18420"/>
        <label>2</label>
    </ligand>
</feature>
<dbReference type="PANTHER" id="PTHR30231">
    <property type="entry name" value="DNA POLYMERASE III SUBUNIT EPSILON"/>
    <property type="match status" value="1"/>
</dbReference>
<gene>
    <name evidence="8" type="ordered locus">CBUD_1451</name>
</gene>
<evidence type="ECO:0000259" key="7">
    <source>
        <dbReference type="PROSITE" id="PS51785"/>
    </source>
</evidence>
<protein>
    <recommendedName>
        <fullName evidence="3">Exodeoxyribonuclease I</fullName>
        <ecNumber evidence="3">3.1.11.1</ecNumber>
    </recommendedName>
</protein>
<evidence type="ECO:0000313" key="8">
    <source>
        <dbReference type="EMBL" id="ABS76742.1"/>
    </source>
</evidence>
<dbReference type="PROSITE" id="PS51785">
    <property type="entry name" value="EXOI_C"/>
    <property type="match status" value="1"/>
</dbReference>
<dbReference type="InterPro" id="IPR012337">
    <property type="entry name" value="RNaseH-like_sf"/>
</dbReference>
<feature type="domain" description="ExoI C-terminal" evidence="7">
    <location>
        <begin position="341"/>
        <end position="458"/>
    </location>
</feature>
<feature type="binding site" evidence="4">
    <location>
        <position position="14"/>
    </location>
    <ligand>
        <name>substrate</name>
    </ligand>
</feature>
<reference evidence="8 9" key="1">
    <citation type="journal article" date="2009" name="Infect. Immun.">
        <title>Comparative genomics reveal extensive transposon-mediated genomic plasticity and diversity among potential effector proteins within the genus Coxiella.</title>
        <authorList>
            <person name="Beare P.A."/>
            <person name="Unsworth N."/>
            <person name="Andoh M."/>
            <person name="Voth D.E."/>
            <person name="Omsland A."/>
            <person name="Gilk S.D."/>
            <person name="Williams K.P."/>
            <person name="Sobral B.W."/>
            <person name="Kupko J.J.III."/>
            <person name="Porcella S.F."/>
            <person name="Samuel J.E."/>
            <person name="Heinzen R.A."/>
        </authorList>
    </citation>
    <scope>NUCLEOTIDE SEQUENCE [LARGE SCALE GENOMIC DNA]</scope>
    <source>
        <strain evidence="8 9">Dugway 5J108-111</strain>
    </source>
</reference>
<keyword evidence="1 3" id="KW-0540">Nuclease</keyword>
<dbReference type="SUPFAM" id="SSF53098">
    <property type="entry name" value="Ribonuclease H-like"/>
    <property type="match status" value="1"/>
</dbReference>
<evidence type="ECO:0000256" key="2">
    <source>
        <dbReference type="ARBA" id="ARBA00022839"/>
    </source>
</evidence>
<dbReference type="SMART" id="SM00479">
    <property type="entry name" value="EXOIII"/>
    <property type="match status" value="1"/>
</dbReference>
<dbReference type="InterPro" id="IPR013520">
    <property type="entry name" value="Ribonucl_H"/>
</dbReference>
<dbReference type="Pfam" id="PF26016">
    <property type="entry name" value="ExoI_C"/>
    <property type="match status" value="1"/>
</dbReference>